<evidence type="ECO:0000256" key="5">
    <source>
        <dbReference type="SAM" id="MobiDB-lite"/>
    </source>
</evidence>
<dbReference type="STRING" id="91928.A0A0D2B3X9"/>
<dbReference type="Pfam" id="PF08244">
    <property type="entry name" value="Glyco_hydro_32C"/>
    <property type="match status" value="1"/>
</dbReference>
<accession>A0A0D2B3X9</accession>
<evidence type="ECO:0000256" key="1">
    <source>
        <dbReference type="ARBA" id="ARBA00009902"/>
    </source>
</evidence>
<dbReference type="AlphaFoldDB" id="A0A0D2B3X9"/>
<proteinExistence type="inferred from homology"/>
<dbReference type="InterPro" id="IPR013148">
    <property type="entry name" value="Glyco_hydro_32_N"/>
</dbReference>
<evidence type="ECO:0008006" key="10">
    <source>
        <dbReference type="Google" id="ProtNLM"/>
    </source>
</evidence>
<dbReference type="InterPro" id="IPR013189">
    <property type="entry name" value="Glyco_hydro_32_C"/>
</dbReference>
<name>A0A0D2B3X9_9EURO</name>
<dbReference type="Gene3D" id="2.60.120.560">
    <property type="entry name" value="Exo-inulinase, domain 1"/>
    <property type="match status" value="1"/>
</dbReference>
<dbReference type="SUPFAM" id="SSF49899">
    <property type="entry name" value="Concanavalin A-like lectins/glucanases"/>
    <property type="match status" value="1"/>
</dbReference>
<dbReference type="GO" id="GO:0005737">
    <property type="term" value="C:cytoplasm"/>
    <property type="evidence" value="ECO:0007669"/>
    <property type="project" value="TreeGrafter"/>
</dbReference>
<feature type="compositionally biased region" description="Low complexity" evidence="5">
    <location>
        <begin position="580"/>
        <end position="591"/>
    </location>
</feature>
<dbReference type="RefSeq" id="XP_016233606.1">
    <property type="nucleotide sequence ID" value="XM_016382903.1"/>
</dbReference>
<dbReference type="GO" id="GO:0005987">
    <property type="term" value="P:sucrose catabolic process"/>
    <property type="evidence" value="ECO:0007669"/>
    <property type="project" value="TreeGrafter"/>
</dbReference>
<dbReference type="Proteomes" id="UP000053328">
    <property type="component" value="Unassembled WGS sequence"/>
</dbReference>
<comment type="similarity">
    <text evidence="1 4">Belongs to the glycosyl hydrolase 32 family.</text>
</comment>
<evidence type="ECO:0000256" key="2">
    <source>
        <dbReference type="ARBA" id="ARBA00022801"/>
    </source>
</evidence>
<sequence>MALTTMSSNAQTLHDNAMHTSLETHLLPVIRPNLHITAPYWMNDPCAPGYDPHTGLYHLFYQCNPYGCDWGNMAWGHVVSRDMVRWRMASVQPSLQPSEAYDKDGIFTGCFAPPDTANKQLTVFYSSIRKLPFHWTSYPSSRPAGLSMAVSRDGGTTWTKSSRNPLVNGEPDGTTVTGFRDPYIADWPVLDQVRGESALYAIISGGIQGRGPQIFMYAVQPDNLAEWDYLGTLVDVPASFQPSTRWSGNYGVNWECTNFMTLSNDSASRYFLVISAEIDTECENHKSHIAPKDRAQLWMCGSISIDDHQSIRFQYQYGGFLDHGDYYAANSFVDPLSGRRIVYGWIPECQCPQGYATEKGWNGSQAIPREVFLHTVPNVTRSLRSPLSEISCVEAVPAVDCPGLGVFDLYTLGVRPISEFSRLRDNCLVHSCFGPISLLLPQSSSSSSYSSSSASLSSSLLLLSSSSPPPSPPKQHEGQVLLTPVTTSTWELESVISIVDDDAQPCVARVGFHIQHSADYSVSTTVAFDLERELISVVQNNPTVENGAACVKKGSFTLFASSSSSSSSSSSDHESEPLLSSASGTSVSSTSRTNETFENLHLRIICDGDVLEIFANDRFALATMVYHAGTNTVEKGCNGITAFAEAATAGNAANAAIAVFEQVNVWDGLNGQQSLISK</sequence>
<dbReference type="Pfam" id="PF00251">
    <property type="entry name" value="Glyco_hydro_32N"/>
    <property type="match status" value="1"/>
</dbReference>
<evidence type="ECO:0000259" key="6">
    <source>
        <dbReference type="Pfam" id="PF00251"/>
    </source>
</evidence>
<feature type="domain" description="Glycosyl hydrolase family 32 C-terminal" evidence="7">
    <location>
        <begin position="479"/>
        <end position="666"/>
    </location>
</feature>
<dbReference type="OrthoDB" id="202537at2759"/>
<evidence type="ECO:0000259" key="7">
    <source>
        <dbReference type="Pfam" id="PF08244"/>
    </source>
</evidence>
<dbReference type="HOGENOM" id="CLU_013784_1_0_1"/>
<dbReference type="VEuPathDB" id="FungiDB:PV08_08578"/>
<protein>
    <recommendedName>
        <fullName evidence="10">Glycosyl hydrolase family 32 N-terminal domain-containing protein</fullName>
    </recommendedName>
</protein>
<dbReference type="PANTHER" id="PTHR42800">
    <property type="entry name" value="EXOINULINASE INUD (AFU_ORTHOLOGUE AFUA_5G00480)"/>
    <property type="match status" value="1"/>
</dbReference>
<reference evidence="8 9" key="1">
    <citation type="submission" date="2015-01" db="EMBL/GenBank/DDBJ databases">
        <title>The Genome Sequence of Exophiala spinifera CBS89968.</title>
        <authorList>
            <consortium name="The Broad Institute Genomics Platform"/>
            <person name="Cuomo C."/>
            <person name="de Hoog S."/>
            <person name="Gorbushina A."/>
            <person name="Stielow B."/>
            <person name="Teixiera M."/>
            <person name="Abouelleil A."/>
            <person name="Chapman S.B."/>
            <person name="Priest M."/>
            <person name="Young S.K."/>
            <person name="Wortman J."/>
            <person name="Nusbaum C."/>
            <person name="Birren B."/>
        </authorList>
    </citation>
    <scope>NUCLEOTIDE SEQUENCE [LARGE SCALE GENOMIC DNA]</scope>
    <source>
        <strain evidence="8 9">CBS 89968</strain>
    </source>
</reference>
<dbReference type="InterPro" id="IPR023296">
    <property type="entry name" value="Glyco_hydro_beta-prop_sf"/>
</dbReference>
<dbReference type="SUPFAM" id="SSF75005">
    <property type="entry name" value="Arabinanase/levansucrase/invertase"/>
    <property type="match status" value="1"/>
</dbReference>
<evidence type="ECO:0000313" key="9">
    <source>
        <dbReference type="Proteomes" id="UP000053328"/>
    </source>
</evidence>
<dbReference type="SMART" id="SM00640">
    <property type="entry name" value="Glyco_32"/>
    <property type="match status" value="1"/>
</dbReference>
<keyword evidence="3 4" id="KW-0326">Glycosidase</keyword>
<dbReference type="CDD" id="cd18621">
    <property type="entry name" value="GH32_XdINV-like"/>
    <property type="match status" value="1"/>
</dbReference>
<organism evidence="8 9">
    <name type="scientific">Exophiala spinifera</name>
    <dbReference type="NCBI Taxonomy" id="91928"/>
    <lineage>
        <taxon>Eukaryota</taxon>
        <taxon>Fungi</taxon>
        <taxon>Dikarya</taxon>
        <taxon>Ascomycota</taxon>
        <taxon>Pezizomycotina</taxon>
        <taxon>Eurotiomycetes</taxon>
        <taxon>Chaetothyriomycetidae</taxon>
        <taxon>Chaetothyriales</taxon>
        <taxon>Herpotrichiellaceae</taxon>
        <taxon>Exophiala</taxon>
    </lineage>
</organism>
<evidence type="ECO:0000256" key="3">
    <source>
        <dbReference type="ARBA" id="ARBA00023295"/>
    </source>
</evidence>
<evidence type="ECO:0000256" key="4">
    <source>
        <dbReference type="RuleBase" id="RU362110"/>
    </source>
</evidence>
<keyword evidence="9" id="KW-1185">Reference proteome</keyword>
<dbReference type="GeneID" id="27335661"/>
<keyword evidence="2 4" id="KW-0378">Hydrolase</keyword>
<feature type="domain" description="Glycosyl hydrolase family 32 N-terminal" evidence="6">
    <location>
        <begin position="37"/>
        <end position="375"/>
    </location>
</feature>
<dbReference type="PANTHER" id="PTHR42800:SF3">
    <property type="entry name" value="GLYCOSYL HYDROLASE FAMILY 32 N-TERMINAL DOMAIN-CONTAINING PROTEIN"/>
    <property type="match status" value="1"/>
</dbReference>
<dbReference type="InterPro" id="IPR013320">
    <property type="entry name" value="ConA-like_dom_sf"/>
</dbReference>
<feature type="region of interest" description="Disordered" evidence="5">
    <location>
        <begin position="564"/>
        <end position="591"/>
    </location>
</feature>
<dbReference type="GO" id="GO:0004575">
    <property type="term" value="F:sucrose alpha-glucosidase activity"/>
    <property type="evidence" value="ECO:0007669"/>
    <property type="project" value="TreeGrafter"/>
</dbReference>
<evidence type="ECO:0000313" key="8">
    <source>
        <dbReference type="EMBL" id="KIW13390.1"/>
    </source>
</evidence>
<dbReference type="EMBL" id="KN847497">
    <property type="protein sequence ID" value="KIW13390.1"/>
    <property type="molecule type" value="Genomic_DNA"/>
</dbReference>
<dbReference type="Gene3D" id="2.115.10.20">
    <property type="entry name" value="Glycosyl hydrolase domain, family 43"/>
    <property type="match status" value="1"/>
</dbReference>
<dbReference type="InterPro" id="IPR001362">
    <property type="entry name" value="Glyco_hydro_32"/>
</dbReference>
<gene>
    <name evidence="8" type="ORF">PV08_08578</name>
</gene>